<gene>
    <name evidence="7" type="ORF">GQ607_005583</name>
</gene>
<dbReference type="GO" id="GO:0000287">
    <property type="term" value="F:magnesium ion binding"/>
    <property type="evidence" value="ECO:0007669"/>
    <property type="project" value="TreeGrafter"/>
</dbReference>
<name>A0A8H3ZWP4_9PEZI</name>
<evidence type="ECO:0000256" key="1">
    <source>
        <dbReference type="ARBA" id="ARBA00004651"/>
    </source>
</evidence>
<evidence type="ECO:0000313" key="7">
    <source>
        <dbReference type="EMBL" id="KAF0327100.1"/>
    </source>
</evidence>
<comment type="subcellular location">
    <subcellularLocation>
        <location evidence="1">Cell membrane</location>
        <topology evidence="1">Multi-pass membrane protein</topology>
    </subcellularLocation>
</comment>
<sequence length="303" mass="34266">MEVSHAKEDSPLVSGATDVSLNKASMPSNSSDEAAKHSSGPLNRASRDEYDVHQQLPMSIENEEELQRLMYDPDLKKTRTYFKVLQILRIFSDIIEAEEADFQRLSGGSSLRYKGPQGQSLQEETLVIDHNWTTLKKLHQEKVKKLLFKISAMKKEIESLRDGLFNAQSVKEAQKSRELNKIMMVFTIVTILFLPPTFVATFFGVEVFHAASDVQTRKIFWTVFSIVTVTTLVTSLGAILGLLTPASWTRLRSAMPKLRGSSDILPAEQEEPEKTQNTWRQLSSFLRRDRKGARTSEQDSTLA</sequence>
<keyword evidence="2 6" id="KW-0812">Transmembrane</keyword>
<dbReference type="Gene3D" id="1.20.58.340">
    <property type="entry name" value="Magnesium transport protein CorA, transmembrane region"/>
    <property type="match status" value="1"/>
</dbReference>
<dbReference type="OrthoDB" id="5430750at2759"/>
<feature type="compositionally biased region" description="Basic and acidic residues" evidence="5">
    <location>
        <begin position="1"/>
        <end position="10"/>
    </location>
</feature>
<keyword evidence="8" id="KW-1185">Reference proteome</keyword>
<evidence type="ECO:0000256" key="5">
    <source>
        <dbReference type="SAM" id="MobiDB-lite"/>
    </source>
</evidence>
<dbReference type="GO" id="GO:0005886">
    <property type="term" value="C:plasma membrane"/>
    <property type="evidence" value="ECO:0007669"/>
    <property type="project" value="UniProtKB-SubCell"/>
</dbReference>
<evidence type="ECO:0008006" key="9">
    <source>
        <dbReference type="Google" id="ProtNLM"/>
    </source>
</evidence>
<dbReference type="PANTHER" id="PTHR46494:SF1">
    <property type="entry name" value="CORA FAMILY METAL ION TRANSPORTER (EUROFUNG)"/>
    <property type="match status" value="1"/>
</dbReference>
<protein>
    <recommendedName>
        <fullName evidence="9">Ankyrin repeat protein</fullName>
    </recommendedName>
</protein>
<dbReference type="SUPFAM" id="SSF144083">
    <property type="entry name" value="Magnesium transport protein CorA, transmembrane region"/>
    <property type="match status" value="1"/>
</dbReference>
<dbReference type="EMBL" id="WOWK01000025">
    <property type="protein sequence ID" value="KAF0327100.1"/>
    <property type="molecule type" value="Genomic_DNA"/>
</dbReference>
<proteinExistence type="predicted"/>
<dbReference type="Pfam" id="PF01544">
    <property type="entry name" value="CorA"/>
    <property type="match status" value="1"/>
</dbReference>
<keyword evidence="4 6" id="KW-0472">Membrane</keyword>
<evidence type="ECO:0000256" key="3">
    <source>
        <dbReference type="ARBA" id="ARBA00022989"/>
    </source>
</evidence>
<feature type="transmembrane region" description="Helical" evidence="6">
    <location>
        <begin position="219"/>
        <end position="243"/>
    </location>
</feature>
<evidence type="ECO:0000256" key="4">
    <source>
        <dbReference type="ARBA" id="ARBA00023136"/>
    </source>
</evidence>
<evidence type="ECO:0000256" key="6">
    <source>
        <dbReference type="SAM" id="Phobius"/>
    </source>
</evidence>
<organism evidence="7 8">
    <name type="scientific">Colletotrichum asianum</name>
    <dbReference type="NCBI Taxonomy" id="702518"/>
    <lineage>
        <taxon>Eukaryota</taxon>
        <taxon>Fungi</taxon>
        <taxon>Dikarya</taxon>
        <taxon>Ascomycota</taxon>
        <taxon>Pezizomycotina</taxon>
        <taxon>Sordariomycetes</taxon>
        <taxon>Hypocreomycetidae</taxon>
        <taxon>Glomerellales</taxon>
        <taxon>Glomerellaceae</taxon>
        <taxon>Colletotrichum</taxon>
        <taxon>Colletotrichum gloeosporioides species complex</taxon>
    </lineage>
</organism>
<feature type="region of interest" description="Disordered" evidence="5">
    <location>
        <begin position="1"/>
        <end position="49"/>
    </location>
</feature>
<dbReference type="AlphaFoldDB" id="A0A8H3ZWP4"/>
<accession>A0A8H3ZWP4</accession>
<comment type="caution">
    <text evidence="7">The sequence shown here is derived from an EMBL/GenBank/DDBJ whole genome shotgun (WGS) entry which is preliminary data.</text>
</comment>
<dbReference type="InterPro" id="IPR045863">
    <property type="entry name" value="CorA_TM1_TM2"/>
</dbReference>
<dbReference type="Proteomes" id="UP000434172">
    <property type="component" value="Unassembled WGS sequence"/>
</dbReference>
<dbReference type="GO" id="GO:0050897">
    <property type="term" value="F:cobalt ion binding"/>
    <property type="evidence" value="ECO:0007669"/>
    <property type="project" value="TreeGrafter"/>
</dbReference>
<dbReference type="GO" id="GO:0015095">
    <property type="term" value="F:magnesium ion transmembrane transporter activity"/>
    <property type="evidence" value="ECO:0007669"/>
    <property type="project" value="TreeGrafter"/>
</dbReference>
<dbReference type="PANTHER" id="PTHR46494">
    <property type="entry name" value="CORA FAMILY METAL ION TRANSPORTER (EUROFUNG)"/>
    <property type="match status" value="1"/>
</dbReference>
<dbReference type="GO" id="GO:0015087">
    <property type="term" value="F:cobalt ion transmembrane transporter activity"/>
    <property type="evidence" value="ECO:0007669"/>
    <property type="project" value="TreeGrafter"/>
</dbReference>
<dbReference type="InterPro" id="IPR002523">
    <property type="entry name" value="MgTranspt_CorA/ZnTranspt_ZntB"/>
</dbReference>
<feature type="transmembrane region" description="Helical" evidence="6">
    <location>
        <begin position="182"/>
        <end position="204"/>
    </location>
</feature>
<evidence type="ECO:0000256" key="2">
    <source>
        <dbReference type="ARBA" id="ARBA00022692"/>
    </source>
</evidence>
<keyword evidence="3 6" id="KW-1133">Transmembrane helix</keyword>
<reference evidence="7 8" key="1">
    <citation type="submission" date="2019-12" db="EMBL/GenBank/DDBJ databases">
        <title>A genome sequence resource for the geographically widespread anthracnose pathogen Colletotrichum asianum.</title>
        <authorList>
            <person name="Meng Y."/>
        </authorList>
    </citation>
    <scope>NUCLEOTIDE SEQUENCE [LARGE SCALE GENOMIC DNA]</scope>
    <source>
        <strain evidence="7 8">ICMP 18580</strain>
    </source>
</reference>
<evidence type="ECO:0000313" key="8">
    <source>
        <dbReference type="Proteomes" id="UP000434172"/>
    </source>
</evidence>
<feature type="compositionally biased region" description="Polar residues" evidence="5">
    <location>
        <begin position="17"/>
        <end position="32"/>
    </location>
</feature>